<sequence length="63" mass="7692">MLVSFLEIKPARIVWHTFIYYLSDFYYFSHSVDLNIYINLSLVYYIAIIQLLCVCMCMFFFQK</sequence>
<keyword evidence="1" id="KW-0472">Membrane</keyword>
<gene>
    <name evidence="2" type="ORF">Lalb_Chr16g0378991</name>
</gene>
<feature type="transmembrane region" description="Helical" evidence="1">
    <location>
        <begin position="12"/>
        <end position="30"/>
    </location>
</feature>
<evidence type="ECO:0000313" key="3">
    <source>
        <dbReference type="Proteomes" id="UP000447434"/>
    </source>
</evidence>
<dbReference type="Proteomes" id="UP000447434">
    <property type="component" value="Chromosome 16"/>
</dbReference>
<dbReference type="EMBL" id="WOCE01000016">
    <property type="protein sequence ID" value="KAE9596713.1"/>
    <property type="molecule type" value="Genomic_DNA"/>
</dbReference>
<comment type="caution">
    <text evidence="2">The sequence shown here is derived from an EMBL/GenBank/DDBJ whole genome shotgun (WGS) entry which is preliminary data.</text>
</comment>
<evidence type="ECO:0000256" key="1">
    <source>
        <dbReference type="SAM" id="Phobius"/>
    </source>
</evidence>
<accession>A0A6A4NWH3</accession>
<keyword evidence="1" id="KW-1133">Transmembrane helix</keyword>
<keyword evidence="1" id="KW-0812">Transmembrane</keyword>
<keyword evidence="3" id="KW-1185">Reference proteome</keyword>
<evidence type="ECO:0000313" key="2">
    <source>
        <dbReference type="EMBL" id="KAE9596713.1"/>
    </source>
</evidence>
<protein>
    <submittedName>
        <fullName evidence="2">Uncharacterized protein</fullName>
    </submittedName>
</protein>
<reference evidence="3" key="1">
    <citation type="journal article" date="2020" name="Nat. Commun.">
        <title>Genome sequence of the cluster root forming white lupin.</title>
        <authorList>
            <person name="Hufnagel B."/>
            <person name="Marques A."/>
            <person name="Soriano A."/>
            <person name="Marques L."/>
            <person name="Divol F."/>
            <person name="Doumas P."/>
            <person name="Sallet E."/>
            <person name="Mancinotti D."/>
            <person name="Carrere S."/>
            <person name="Marande W."/>
            <person name="Arribat S."/>
            <person name="Keller J."/>
            <person name="Huneau C."/>
            <person name="Blein T."/>
            <person name="Aime D."/>
            <person name="Laguerre M."/>
            <person name="Taylor J."/>
            <person name="Schubert V."/>
            <person name="Nelson M."/>
            <person name="Geu-Flores F."/>
            <person name="Crespi M."/>
            <person name="Gallardo-Guerrero K."/>
            <person name="Delaux P.-M."/>
            <person name="Salse J."/>
            <person name="Berges H."/>
            <person name="Guyot R."/>
            <person name="Gouzy J."/>
            <person name="Peret B."/>
        </authorList>
    </citation>
    <scope>NUCLEOTIDE SEQUENCE [LARGE SCALE GENOMIC DNA]</scope>
    <source>
        <strain evidence="3">cv. Amiga</strain>
    </source>
</reference>
<feature type="transmembrane region" description="Helical" evidence="1">
    <location>
        <begin position="42"/>
        <end position="61"/>
    </location>
</feature>
<proteinExistence type="predicted"/>
<name>A0A6A4NWH3_LUPAL</name>
<dbReference type="AlphaFoldDB" id="A0A6A4NWH3"/>
<organism evidence="2 3">
    <name type="scientific">Lupinus albus</name>
    <name type="common">White lupine</name>
    <name type="synonym">Lupinus termis</name>
    <dbReference type="NCBI Taxonomy" id="3870"/>
    <lineage>
        <taxon>Eukaryota</taxon>
        <taxon>Viridiplantae</taxon>
        <taxon>Streptophyta</taxon>
        <taxon>Embryophyta</taxon>
        <taxon>Tracheophyta</taxon>
        <taxon>Spermatophyta</taxon>
        <taxon>Magnoliopsida</taxon>
        <taxon>eudicotyledons</taxon>
        <taxon>Gunneridae</taxon>
        <taxon>Pentapetalae</taxon>
        <taxon>rosids</taxon>
        <taxon>fabids</taxon>
        <taxon>Fabales</taxon>
        <taxon>Fabaceae</taxon>
        <taxon>Papilionoideae</taxon>
        <taxon>50 kb inversion clade</taxon>
        <taxon>genistoids sensu lato</taxon>
        <taxon>core genistoids</taxon>
        <taxon>Genisteae</taxon>
        <taxon>Lupinus</taxon>
    </lineage>
</organism>